<dbReference type="GO" id="GO:0006865">
    <property type="term" value="P:amino acid transport"/>
    <property type="evidence" value="ECO:0007669"/>
    <property type="project" value="UniProtKB-KW"/>
</dbReference>
<feature type="transmembrane region" description="Helical" evidence="8">
    <location>
        <begin position="434"/>
        <end position="451"/>
    </location>
</feature>
<keyword evidence="7 8" id="KW-0472">Membrane</keyword>
<dbReference type="Gene3D" id="1.20.1740.10">
    <property type="entry name" value="Amino acid/polyamine transporter I"/>
    <property type="match status" value="1"/>
</dbReference>
<keyword evidence="5" id="KW-0029">Amino-acid transport</keyword>
<proteinExistence type="predicted"/>
<evidence type="ECO:0000256" key="2">
    <source>
        <dbReference type="ARBA" id="ARBA00022448"/>
    </source>
</evidence>
<feature type="transmembrane region" description="Helical" evidence="8">
    <location>
        <begin position="125"/>
        <end position="142"/>
    </location>
</feature>
<feature type="transmembrane region" description="Helical" evidence="8">
    <location>
        <begin position="285"/>
        <end position="316"/>
    </location>
</feature>
<dbReference type="Pfam" id="PF00324">
    <property type="entry name" value="AA_permease"/>
    <property type="match status" value="1"/>
</dbReference>
<dbReference type="Proteomes" id="UP001144204">
    <property type="component" value="Unassembled WGS sequence"/>
</dbReference>
<gene>
    <name evidence="10" type="ORF">WR164_06870</name>
</gene>
<comment type="caution">
    <text evidence="10">The sequence shown here is derived from an EMBL/GenBank/DDBJ whole genome shotgun (WGS) entry which is preliminary data.</text>
</comment>
<feature type="transmembrane region" description="Helical" evidence="8">
    <location>
        <begin position="49"/>
        <end position="71"/>
    </location>
</feature>
<evidence type="ECO:0000313" key="10">
    <source>
        <dbReference type="EMBL" id="GLB46708.1"/>
    </source>
</evidence>
<protein>
    <submittedName>
        <fullName evidence="10">Amino acid permease</fullName>
    </submittedName>
</protein>
<evidence type="ECO:0000256" key="6">
    <source>
        <dbReference type="ARBA" id="ARBA00022989"/>
    </source>
</evidence>
<keyword evidence="2" id="KW-0813">Transport</keyword>
<organism evidence="10 11">
    <name type="scientific">Philodulcilactobacillus myokoensis</name>
    <dbReference type="NCBI Taxonomy" id="2929573"/>
    <lineage>
        <taxon>Bacteria</taxon>
        <taxon>Bacillati</taxon>
        <taxon>Bacillota</taxon>
        <taxon>Bacilli</taxon>
        <taxon>Lactobacillales</taxon>
        <taxon>Lactobacillaceae</taxon>
        <taxon>Philodulcilactobacillus</taxon>
    </lineage>
</organism>
<dbReference type="InterPro" id="IPR004841">
    <property type="entry name" value="AA-permease/SLC12A_dom"/>
</dbReference>
<dbReference type="RefSeq" id="WP_286136169.1">
    <property type="nucleotide sequence ID" value="NZ_BRPL01000002.1"/>
</dbReference>
<keyword evidence="4 8" id="KW-0812">Transmembrane</keyword>
<dbReference type="PROSITE" id="PS00218">
    <property type="entry name" value="AMINO_ACID_PERMEASE_1"/>
    <property type="match status" value="1"/>
</dbReference>
<evidence type="ECO:0000256" key="5">
    <source>
        <dbReference type="ARBA" id="ARBA00022970"/>
    </source>
</evidence>
<dbReference type="GO" id="GO:0055085">
    <property type="term" value="P:transmembrane transport"/>
    <property type="evidence" value="ECO:0007669"/>
    <property type="project" value="InterPro"/>
</dbReference>
<dbReference type="GO" id="GO:0005886">
    <property type="term" value="C:plasma membrane"/>
    <property type="evidence" value="ECO:0007669"/>
    <property type="project" value="UniProtKB-SubCell"/>
</dbReference>
<feature type="transmembrane region" description="Helical" evidence="8">
    <location>
        <begin position="92"/>
        <end position="113"/>
    </location>
</feature>
<feature type="transmembrane region" description="Helical" evidence="8">
    <location>
        <begin position="408"/>
        <end position="428"/>
    </location>
</feature>
<feature type="transmembrane region" description="Helical" evidence="8">
    <location>
        <begin position="361"/>
        <end position="387"/>
    </location>
</feature>
<dbReference type="PANTHER" id="PTHR43495:SF2">
    <property type="entry name" value="D-SERINE_D-ALANINE_GLYCINE TRANSPORTER"/>
    <property type="match status" value="1"/>
</dbReference>
<name>A0A9W6B1K3_9LACO</name>
<feature type="transmembrane region" description="Helical" evidence="8">
    <location>
        <begin position="20"/>
        <end position="37"/>
    </location>
</feature>
<keyword evidence="6 8" id="KW-1133">Transmembrane helix</keyword>
<dbReference type="InterPro" id="IPR004840">
    <property type="entry name" value="Amino_acid_permease_CS"/>
</dbReference>
<evidence type="ECO:0000259" key="9">
    <source>
        <dbReference type="Pfam" id="PF00324"/>
    </source>
</evidence>
<evidence type="ECO:0000256" key="3">
    <source>
        <dbReference type="ARBA" id="ARBA00022475"/>
    </source>
</evidence>
<evidence type="ECO:0000256" key="1">
    <source>
        <dbReference type="ARBA" id="ARBA00004651"/>
    </source>
</evidence>
<feature type="transmembrane region" description="Helical" evidence="8">
    <location>
        <begin position="337"/>
        <end position="355"/>
    </location>
</feature>
<keyword evidence="3" id="KW-1003">Cell membrane</keyword>
<accession>A0A9W6B1K3</accession>
<comment type="subcellular location">
    <subcellularLocation>
        <location evidence="1">Cell membrane</location>
        <topology evidence="1">Multi-pass membrane protein</topology>
    </subcellularLocation>
</comment>
<dbReference type="PIRSF" id="PIRSF006060">
    <property type="entry name" value="AA_transporter"/>
    <property type="match status" value="1"/>
</dbReference>
<reference evidence="10" key="1">
    <citation type="submission" date="2022-07" db="EMBL/GenBank/DDBJ databases">
        <authorList>
            <person name="Kouya T."/>
            <person name="Ishiyama Y."/>
        </authorList>
    </citation>
    <scope>NUCLEOTIDE SEQUENCE</scope>
    <source>
        <strain evidence="10">WR16-4</strain>
    </source>
</reference>
<evidence type="ECO:0000256" key="7">
    <source>
        <dbReference type="ARBA" id="ARBA00023136"/>
    </source>
</evidence>
<dbReference type="PANTHER" id="PTHR43495">
    <property type="entry name" value="GABA PERMEASE"/>
    <property type="match status" value="1"/>
</dbReference>
<dbReference type="EMBL" id="BRPL01000002">
    <property type="protein sequence ID" value="GLB46708.1"/>
    <property type="molecule type" value="Genomic_DNA"/>
</dbReference>
<reference evidence="10" key="2">
    <citation type="journal article" date="2023" name="PLoS ONE">
        <title>Philodulcilactobacillus myokoensis gen. nov., sp. nov., a fructophilic, acidophilic, and agar-phobic lactic acid bacterium isolated from fermented vegetable extracts.</title>
        <authorList>
            <person name="Kouya T."/>
            <person name="Ishiyama Y."/>
            <person name="Ohashi S."/>
            <person name="Kumakubo R."/>
            <person name="Yamazaki T."/>
            <person name="Otaki T."/>
        </authorList>
    </citation>
    <scope>NUCLEOTIDE SEQUENCE</scope>
    <source>
        <strain evidence="10">WR16-4</strain>
    </source>
</reference>
<feature type="transmembrane region" description="Helical" evidence="8">
    <location>
        <begin position="154"/>
        <end position="176"/>
    </location>
</feature>
<sequence length="456" mass="50995">MSDEQQNNEQLSRGLKARHVQLMALGGTIGTGLFLGSGQSIHLAGPSIIFAYLIAGIACFLLMRALGELLLSDLNCHSYIEFITRYLGRKTGFVAGWTYWICWICIAMAEVTASGLYMQFWFPNLPQWVTGVVLIILLFLFNSLNVGIFGEAEFWFAIIKVVAIVILILVGIWLVIINYKTPVGHSSVMNLFRGGIFPHGLKGFLLSFQMVIFSFVGIEMIGMTTSETQDAKKVLPESINEVPLRIILFYVGSLIALMCIYPWNYISASSSPFVQVFQNIGIRSAAAIINFVVLTAAASSCNSGIFTTGRMLFSLASDTKSNSKFTRYLKQISKHQIPIHAIFISIIVIAISVLMNLLLPGIIFTFISSVATTCFLFIWGTIIVSHLKYRQKVTKNNDENKLTFKEPFYPYSDYFVLIFFAFVGIILLFKTETLIALIGSVIWLILLYVIISMKRE</sequence>
<feature type="transmembrane region" description="Helical" evidence="8">
    <location>
        <begin position="196"/>
        <end position="221"/>
    </location>
</feature>
<feature type="transmembrane region" description="Helical" evidence="8">
    <location>
        <begin position="242"/>
        <end position="265"/>
    </location>
</feature>
<dbReference type="FunFam" id="1.20.1740.10:FF:000001">
    <property type="entry name" value="Amino acid permease"/>
    <property type="match status" value="1"/>
</dbReference>
<keyword evidence="11" id="KW-1185">Reference proteome</keyword>
<evidence type="ECO:0000313" key="11">
    <source>
        <dbReference type="Proteomes" id="UP001144204"/>
    </source>
</evidence>
<dbReference type="AlphaFoldDB" id="A0A9W6B1K3"/>
<evidence type="ECO:0000256" key="4">
    <source>
        <dbReference type="ARBA" id="ARBA00022692"/>
    </source>
</evidence>
<feature type="domain" description="Amino acid permease/ SLC12A" evidence="9">
    <location>
        <begin position="19"/>
        <end position="452"/>
    </location>
</feature>
<evidence type="ECO:0000256" key="8">
    <source>
        <dbReference type="SAM" id="Phobius"/>
    </source>
</evidence>